<reference evidence="8 9" key="1">
    <citation type="submission" date="2021-12" db="EMBL/GenBank/DDBJ databases">
        <title>Discovery of the Pendulisporaceae a myxobacterial family with distinct sporulation behavior and unique specialized metabolism.</title>
        <authorList>
            <person name="Garcia R."/>
            <person name="Popoff A."/>
            <person name="Bader C.D."/>
            <person name="Loehr J."/>
            <person name="Walesch S."/>
            <person name="Walt C."/>
            <person name="Boldt J."/>
            <person name="Bunk B."/>
            <person name="Haeckl F.J.F.P.J."/>
            <person name="Gunesch A.P."/>
            <person name="Birkelbach J."/>
            <person name="Nuebel U."/>
            <person name="Pietschmann T."/>
            <person name="Bach T."/>
            <person name="Mueller R."/>
        </authorList>
    </citation>
    <scope>NUCLEOTIDE SEQUENCE [LARGE SCALE GENOMIC DNA]</scope>
    <source>
        <strain evidence="8 9">MSr11954</strain>
    </source>
</reference>
<dbReference type="Proteomes" id="UP001370348">
    <property type="component" value="Chromosome"/>
</dbReference>
<dbReference type="PANTHER" id="PTHR43884">
    <property type="entry name" value="ACYL-COA DEHYDROGENASE"/>
    <property type="match status" value="1"/>
</dbReference>
<dbReference type="InterPro" id="IPR009100">
    <property type="entry name" value="AcylCoA_DH/oxidase_NM_dom_sf"/>
</dbReference>
<dbReference type="InterPro" id="IPR046373">
    <property type="entry name" value="Acyl-CoA_Oxase/DH_mid-dom_sf"/>
</dbReference>
<dbReference type="InterPro" id="IPR006091">
    <property type="entry name" value="Acyl-CoA_Oxase/DH_mid-dom"/>
</dbReference>
<feature type="domain" description="Acyl-CoA dehydrogenase/oxidase C-terminal" evidence="6">
    <location>
        <begin position="233"/>
        <end position="386"/>
    </location>
</feature>
<dbReference type="SUPFAM" id="SSF47203">
    <property type="entry name" value="Acyl-CoA dehydrogenase C-terminal domain-like"/>
    <property type="match status" value="1"/>
</dbReference>
<comment type="similarity">
    <text evidence="2 5">Belongs to the acyl-CoA dehydrogenase family.</text>
</comment>
<dbReference type="Gene3D" id="1.10.540.10">
    <property type="entry name" value="Acyl-CoA dehydrogenase/oxidase, N-terminal domain"/>
    <property type="match status" value="1"/>
</dbReference>
<dbReference type="RefSeq" id="WP_394829316.1">
    <property type="nucleotide sequence ID" value="NZ_CP089984.1"/>
</dbReference>
<sequence>MDLARYRSAEELERQLAPHAAEGGPFCPARMVAQDDGDAFPQQALDVLGGLGTQNYFIPESLGGKLSSYEECLALLRVISRRDLTAAIAFGKTYLGAVHVWVGGNAEQRTELAEIVARNEPVCFALTERAHGSDVTASEVSAEKVPGGWKLRGEKWLINNGTRSTVVTLFARTDPRGGARGSSLFMVRKSALAPGTYRHHPKVRTLGIRGADISGVVFEGAFVPDAALIGMEGGGLDIALKGLQLTRTLCAGFSLGAADTAMRLALDFAMSRVLYGKTALEIENVRGTFVDAFVDLLLADAAAIAAHRTIQVAPEQLSALSAIVKYFVPTTSESLVRDLSVVLGARHFLREEHHAGVFQKTMRDNSVVSLFDGSTIVNLGLLGAQLLQIQKTRRRLGATASAERDARIARIFDLEVDLPRFEPERLKLMNFGVEHGVQSLDRAVARFAEERGEMGLLPDVQEAIFDCAQKLVMERDALEIAVDDTAARGGFAAGAHEAFEISRRYCALYAASAALQLWIHSRHAMPSWLARGHWLALALRRTLTRFRPELALGPRPFVSTVLEDLVSLVRKGNMISLVPFRLAPPWNGISS</sequence>
<keyword evidence="9" id="KW-1185">Reference proteome</keyword>
<dbReference type="Pfam" id="PF00441">
    <property type="entry name" value="Acyl-CoA_dh_1"/>
    <property type="match status" value="1"/>
</dbReference>
<keyword evidence="3 5" id="KW-0285">Flavoprotein</keyword>
<comment type="cofactor">
    <cofactor evidence="1 5">
        <name>FAD</name>
        <dbReference type="ChEBI" id="CHEBI:57692"/>
    </cofactor>
</comment>
<evidence type="ECO:0000259" key="6">
    <source>
        <dbReference type="Pfam" id="PF00441"/>
    </source>
</evidence>
<dbReference type="PANTHER" id="PTHR43884:SF19">
    <property type="entry name" value="ACYL-COA DEHYDROGENASE FADE4-RELATED"/>
    <property type="match status" value="1"/>
</dbReference>
<organism evidence="8 9">
    <name type="scientific">Pendulispora albinea</name>
    <dbReference type="NCBI Taxonomy" id="2741071"/>
    <lineage>
        <taxon>Bacteria</taxon>
        <taxon>Pseudomonadati</taxon>
        <taxon>Myxococcota</taxon>
        <taxon>Myxococcia</taxon>
        <taxon>Myxococcales</taxon>
        <taxon>Sorangiineae</taxon>
        <taxon>Pendulisporaceae</taxon>
        <taxon>Pendulispora</taxon>
    </lineage>
</organism>
<evidence type="ECO:0000256" key="1">
    <source>
        <dbReference type="ARBA" id="ARBA00001974"/>
    </source>
</evidence>
<keyword evidence="4 5" id="KW-0274">FAD</keyword>
<dbReference type="InterPro" id="IPR009075">
    <property type="entry name" value="AcylCo_DH/oxidase_C"/>
</dbReference>
<evidence type="ECO:0000259" key="7">
    <source>
        <dbReference type="Pfam" id="PF02770"/>
    </source>
</evidence>
<dbReference type="EMBL" id="CP089984">
    <property type="protein sequence ID" value="WXB19720.1"/>
    <property type="molecule type" value="Genomic_DNA"/>
</dbReference>
<evidence type="ECO:0000313" key="9">
    <source>
        <dbReference type="Proteomes" id="UP001370348"/>
    </source>
</evidence>
<dbReference type="Gene3D" id="2.40.110.10">
    <property type="entry name" value="Butyryl-CoA Dehydrogenase, subunit A, domain 2"/>
    <property type="match status" value="1"/>
</dbReference>
<feature type="domain" description="Acyl-CoA oxidase/dehydrogenase middle" evidence="7">
    <location>
        <begin position="123"/>
        <end position="219"/>
    </location>
</feature>
<protein>
    <submittedName>
        <fullName evidence="8">Acyl-CoA dehydrogenase family protein</fullName>
    </submittedName>
</protein>
<proteinExistence type="inferred from homology"/>
<keyword evidence="5" id="KW-0560">Oxidoreductase</keyword>
<evidence type="ECO:0000256" key="5">
    <source>
        <dbReference type="RuleBase" id="RU362125"/>
    </source>
</evidence>
<dbReference type="Pfam" id="PF02770">
    <property type="entry name" value="Acyl-CoA_dh_M"/>
    <property type="match status" value="1"/>
</dbReference>
<dbReference type="Gene3D" id="1.20.140.10">
    <property type="entry name" value="Butyryl-CoA Dehydrogenase, subunit A, domain 3"/>
    <property type="match status" value="1"/>
</dbReference>
<accession>A0ABZ2MB69</accession>
<evidence type="ECO:0000256" key="4">
    <source>
        <dbReference type="ARBA" id="ARBA00022827"/>
    </source>
</evidence>
<dbReference type="CDD" id="cd00567">
    <property type="entry name" value="ACAD"/>
    <property type="match status" value="1"/>
</dbReference>
<gene>
    <name evidence="8" type="ORF">LZC94_21150</name>
</gene>
<evidence type="ECO:0000313" key="8">
    <source>
        <dbReference type="EMBL" id="WXB19720.1"/>
    </source>
</evidence>
<evidence type="ECO:0000256" key="2">
    <source>
        <dbReference type="ARBA" id="ARBA00009347"/>
    </source>
</evidence>
<name>A0ABZ2MB69_9BACT</name>
<dbReference type="SUPFAM" id="SSF56645">
    <property type="entry name" value="Acyl-CoA dehydrogenase NM domain-like"/>
    <property type="match status" value="1"/>
</dbReference>
<dbReference type="InterPro" id="IPR037069">
    <property type="entry name" value="AcylCoA_DH/ox_N_sf"/>
</dbReference>
<dbReference type="InterPro" id="IPR036250">
    <property type="entry name" value="AcylCo_DH-like_C"/>
</dbReference>
<evidence type="ECO:0000256" key="3">
    <source>
        <dbReference type="ARBA" id="ARBA00022630"/>
    </source>
</evidence>